<dbReference type="InterPro" id="IPR051158">
    <property type="entry name" value="Metallophosphoesterase_sf"/>
</dbReference>
<dbReference type="GO" id="GO:0016787">
    <property type="term" value="F:hydrolase activity"/>
    <property type="evidence" value="ECO:0007669"/>
    <property type="project" value="InterPro"/>
</dbReference>
<dbReference type="SUPFAM" id="SSF56300">
    <property type="entry name" value="Metallo-dependent phosphatases"/>
    <property type="match status" value="1"/>
</dbReference>
<evidence type="ECO:0000313" key="2">
    <source>
        <dbReference type="EMBL" id="SDF46219.1"/>
    </source>
</evidence>
<accession>A0A1G7LB53</accession>
<name>A0A1G7LB53_9BACL</name>
<dbReference type="Proteomes" id="UP000198972">
    <property type="component" value="Unassembled WGS sequence"/>
</dbReference>
<dbReference type="RefSeq" id="WP_091229860.1">
    <property type="nucleotide sequence ID" value="NZ_FNBG01000011.1"/>
</dbReference>
<organism evidence="2 3">
    <name type="scientific">Fontibacillus panacisegetis</name>
    <dbReference type="NCBI Taxonomy" id="670482"/>
    <lineage>
        <taxon>Bacteria</taxon>
        <taxon>Bacillati</taxon>
        <taxon>Bacillota</taxon>
        <taxon>Bacilli</taxon>
        <taxon>Bacillales</taxon>
        <taxon>Paenibacillaceae</taxon>
        <taxon>Fontibacillus</taxon>
    </lineage>
</organism>
<feature type="domain" description="Calcineurin-like phosphoesterase" evidence="1">
    <location>
        <begin position="38"/>
        <end position="195"/>
    </location>
</feature>
<keyword evidence="3" id="KW-1185">Reference proteome</keyword>
<dbReference type="EMBL" id="FNBG01000011">
    <property type="protein sequence ID" value="SDF46219.1"/>
    <property type="molecule type" value="Genomic_DNA"/>
</dbReference>
<dbReference type="Gene3D" id="3.60.21.10">
    <property type="match status" value="1"/>
</dbReference>
<dbReference type="AlphaFoldDB" id="A0A1G7LB53"/>
<protein>
    <recommendedName>
        <fullName evidence="1">Calcineurin-like phosphoesterase domain-containing protein</fullName>
    </recommendedName>
</protein>
<dbReference type="PANTHER" id="PTHR31302:SF0">
    <property type="entry name" value="TRANSMEMBRANE PROTEIN WITH METALLOPHOSPHOESTERASE DOMAIN"/>
    <property type="match status" value="1"/>
</dbReference>
<dbReference type="Pfam" id="PF00149">
    <property type="entry name" value="Metallophos"/>
    <property type="match status" value="1"/>
</dbReference>
<dbReference type="OrthoDB" id="9780884at2"/>
<dbReference type="InterPro" id="IPR029052">
    <property type="entry name" value="Metallo-depent_PP-like"/>
</dbReference>
<sequence length="256" mass="29174">MIFVILLFISAVIYFLLIFPTQWLKVERVRCSCGIGARVLQISDLHVEKLRISPKRLTCLIKKEAPDYIFLTGDFTQKSRHLSKVQRYAHAIVKPGIPVFAVLGNHDHRLNLTDFNQLIRILESAGIKVLINQSTFVDNFQIVGIDDFGSKKSRVDNAFANIDPSKPILVLTHNPNLVFYIKHKYTYLMAGHFHGMQFNVPFLFQFINKGKLAAEGIYKGMHSGTYGKFYISKGIGQSGINARFLIRSEVTLHELY</sequence>
<proteinExistence type="predicted"/>
<dbReference type="PANTHER" id="PTHR31302">
    <property type="entry name" value="TRANSMEMBRANE PROTEIN WITH METALLOPHOSPHOESTERASE DOMAIN-RELATED"/>
    <property type="match status" value="1"/>
</dbReference>
<dbReference type="InterPro" id="IPR004843">
    <property type="entry name" value="Calcineurin-like_PHP"/>
</dbReference>
<gene>
    <name evidence="2" type="ORF">SAMN04488542_11149</name>
</gene>
<evidence type="ECO:0000313" key="3">
    <source>
        <dbReference type="Proteomes" id="UP000198972"/>
    </source>
</evidence>
<evidence type="ECO:0000259" key="1">
    <source>
        <dbReference type="Pfam" id="PF00149"/>
    </source>
</evidence>
<reference evidence="2 3" key="1">
    <citation type="submission" date="2016-10" db="EMBL/GenBank/DDBJ databases">
        <authorList>
            <person name="de Groot N.N."/>
        </authorList>
    </citation>
    <scope>NUCLEOTIDE SEQUENCE [LARGE SCALE GENOMIC DNA]</scope>
    <source>
        <strain evidence="2 3">DSM 28129</strain>
    </source>
</reference>